<keyword evidence="8" id="KW-0902">Two-component regulatory system</keyword>
<dbReference type="GO" id="GO:0016301">
    <property type="term" value="F:kinase activity"/>
    <property type="evidence" value="ECO:0007669"/>
    <property type="project" value="UniProtKB-KW"/>
</dbReference>
<evidence type="ECO:0000313" key="12">
    <source>
        <dbReference type="EMBL" id="GAA3366115.1"/>
    </source>
</evidence>
<evidence type="ECO:0000256" key="1">
    <source>
        <dbReference type="ARBA" id="ARBA00000085"/>
    </source>
</evidence>
<evidence type="ECO:0000256" key="6">
    <source>
        <dbReference type="ARBA" id="ARBA00022777"/>
    </source>
</evidence>
<keyword evidence="9" id="KW-0812">Transmembrane</keyword>
<dbReference type="SUPFAM" id="SSF55874">
    <property type="entry name" value="ATPase domain of HSP90 chaperone/DNA topoisomerase II/histidine kinase"/>
    <property type="match status" value="1"/>
</dbReference>
<evidence type="ECO:0000259" key="11">
    <source>
        <dbReference type="Pfam" id="PF07730"/>
    </source>
</evidence>
<dbReference type="InterPro" id="IPR036890">
    <property type="entry name" value="HATPase_C_sf"/>
</dbReference>
<dbReference type="PANTHER" id="PTHR24421:SF10">
    <property type="entry name" value="NITRATE_NITRITE SENSOR PROTEIN NARQ"/>
    <property type="match status" value="1"/>
</dbReference>
<evidence type="ECO:0000256" key="3">
    <source>
        <dbReference type="ARBA" id="ARBA00022553"/>
    </source>
</evidence>
<evidence type="ECO:0000256" key="8">
    <source>
        <dbReference type="ARBA" id="ARBA00023012"/>
    </source>
</evidence>
<evidence type="ECO:0000259" key="10">
    <source>
        <dbReference type="Pfam" id="PF02518"/>
    </source>
</evidence>
<proteinExistence type="predicted"/>
<keyword evidence="5" id="KW-0547">Nucleotide-binding</keyword>
<keyword evidence="9" id="KW-1133">Transmembrane helix</keyword>
<comment type="catalytic activity">
    <reaction evidence="1">
        <text>ATP + protein L-histidine = ADP + protein N-phospho-L-histidine.</text>
        <dbReference type="EC" id="2.7.13.3"/>
    </reaction>
</comment>
<feature type="transmembrane region" description="Helical" evidence="9">
    <location>
        <begin position="144"/>
        <end position="160"/>
    </location>
</feature>
<evidence type="ECO:0000313" key="13">
    <source>
        <dbReference type="Proteomes" id="UP001500483"/>
    </source>
</evidence>
<keyword evidence="6 12" id="KW-0418">Kinase</keyword>
<dbReference type="EC" id="2.7.13.3" evidence="2"/>
<dbReference type="Gene3D" id="3.30.565.10">
    <property type="entry name" value="Histidine kinase-like ATPase, C-terminal domain"/>
    <property type="match status" value="1"/>
</dbReference>
<organism evidence="12 13">
    <name type="scientific">Saccharopolyspora gregorii</name>
    <dbReference type="NCBI Taxonomy" id="33914"/>
    <lineage>
        <taxon>Bacteria</taxon>
        <taxon>Bacillati</taxon>
        <taxon>Actinomycetota</taxon>
        <taxon>Actinomycetes</taxon>
        <taxon>Pseudonocardiales</taxon>
        <taxon>Pseudonocardiaceae</taxon>
        <taxon>Saccharopolyspora</taxon>
    </lineage>
</organism>
<dbReference type="Gene3D" id="1.20.5.1930">
    <property type="match status" value="1"/>
</dbReference>
<dbReference type="EMBL" id="BAAAYK010000038">
    <property type="protein sequence ID" value="GAA3366115.1"/>
    <property type="molecule type" value="Genomic_DNA"/>
</dbReference>
<dbReference type="InterPro" id="IPR050482">
    <property type="entry name" value="Sensor_HK_TwoCompSys"/>
</dbReference>
<accession>A0ABP6S271</accession>
<evidence type="ECO:0000256" key="9">
    <source>
        <dbReference type="SAM" id="Phobius"/>
    </source>
</evidence>
<dbReference type="RefSeq" id="WP_344931312.1">
    <property type="nucleotide sequence ID" value="NZ_BAAAYK010000038.1"/>
</dbReference>
<feature type="transmembrane region" description="Helical" evidence="9">
    <location>
        <begin position="76"/>
        <end position="103"/>
    </location>
</feature>
<feature type="domain" description="Histidine kinase/HSP90-like ATPase" evidence="10">
    <location>
        <begin position="296"/>
        <end position="384"/>
    </location>
</feature>
<keyword evidence="3" id="KW-0597">Phosphoprotein</keyword>
<dbReference type="Pfam" id="PF07730">
    <property type="entry name" value="HisKA_3"/>
    <property type="match status" value="1"/>
</dbReference>
<protein>
    <recommendedName>
        <fullName evidence="2">histidine kinase</fullName>
        <ecNumber evidence="2">2.7.13.3</ecNumber>
    </recommendedName>
</protein>
<dbReference type="Pfam" id="PF02518">
    <property type="entry name" value="HATPase_c"/>
    <property type="match status" value="1"/>
</dbReference>
<dbReference type="Proteomes" id="UP001500483">
    <property type="component" value="Unassembled WGS sequence"/>
</dbReference>
<keyword evidence="9" id="KW-0472">Membrane</keyword>
<keyword evidence="4" id="KW-0808">Transferase</keyword>
<evidence type="ECO:0000256" key="7">
    <source>
        <dbReference type="ARBA" id="ARBA00022840"/>
    </source>
</evidence>
<feature type="domain" description="Signal transduction histidine kinase subgroup 3 dimerisation and phosphoacceptor" evidence="11">
    <location>
        <begin position="194"/>
        <end position="261"/>
    </location>
</feature>
<keyword evidence="7" id="KW-0067">ATP-binding</keyword>
<sequence length="385" mass="40595">MTTTSPGQRALRATDQLLRPVVVVFLAALLVVQLREAPPAHFTGLVWVTSAVTVVAACAAAVPWRGGPEWARVALVAVYALAGAMVFALAPRTVGAAFVFIACATAGDKLSSRRAALLVAVASTVAAAAATWTLEFWFQVPDGPPWWLALMVSLPLYIGMARRERVNARAASLLAAEQTRRAIASETREAALEERSRIAREIHDVLGHSLSGVAVQLDMADALHAGGRSDEANEAVRRARALAVTGLGETKRAVHALREGALPLVDTLTRLAQDGAAELAVRGDAEDVPVEIGQAVVRTAQEALTNARRHAPGSRVELLLECTEDSVRFTATDGGATGPVPDGDQGSGMGLVGMRERAELLGGTLRAGPRTPPETGWTVRMELPR</sequence>
<name>A0ABP6S271_9PSEU</name>
<dbReference type="CDD" id="cd16917">
    <property type="entry name" value="HATPase_UhpB-NarQ-NarX-like"/>
    <property type="match status" value="1"/>
</dbReference>
<evidence type="ECO:0000256" key="4">
    <source>
        <dbReference type="ARBA" id="ARBA00022679"/>
    </source>
</evidence>
<reference evidence="13" key="1">
    <citation type="journal article" date="2019" name="Int. J. Syst. Evol. Microbiol.">
        <title>The Global Catalogue of Microorganisms (GCM) 10K type strain sequencing project: providing services to taxonomists for standard genome sequencing and annotation.</title>
        <authorList>
            <consortium name="The Broad Institute Genomics Platform"/>
            <consortium name="The Broad Institute Genome Sequencing Center for Infectious Disease"/>
            <person name="Wu L."/>
            <person name="Ma J."/>
        </authorList>
    </citation>
    <scope>NUCLEOTIDE SEQUENCE [LARGE SCALE GENOMIC DNA]</scope>
    <source>
        <strain evidence="13">JCM 9687</strain>
    </source>
</reference>
<feature type="transmembrane region" description="Helical" evidence="9">
    <location>
        <begin position="16"/>
        <end position="32"/>
    </location>
</feature>
<gene>
    <name evidence="12" type="ORF">GCM10020366_68710</name>
</gene>
<dbReference type="PANTHER" id="PTHR24421">
    <property type="entry name" value="NITRATE/NITRITE SENSOR PROTEIN NARX-RELATED"/>
    <property type="match status" value="1"/>
</dbReference>
<dbReference type="InterPro" id="IPR011712">
    <property type="entry name" value="Sig_transdc_His_kin_sub3_dim/P"/>
</dbReference>
<evidence type="ECO:0000256" key="5">
    <source>
        <dbReference type="ARBA" id="ARBA00022741"/>
    </source>
</evidence>
<feature type="transmembrane region" description="Helical" evidence="9">
    <location>
        <begin position="44"/>
        <end position="64"/>
    </location>
</feature>
<keyword evidence="13" id="KW-1185">Reference proteome</keyword>
<comment type="caution">
    <text evidence="12">The sequence shown here is derived from an EMBL/GenBank/DDBJ whole genome shotgun (WGS) entry which is preliminary data.</text>
</comment>
<feature type="transmembrane region" description="Helical" evidence="9">
    <location>
        <begin position="115"/>
        <end position="138"/>
    </location>
</feature>
<dbReference type="InterPro" id="IPR003594">
    <property type="entry name" value="HATPase_dom"/>
</dbReference>
<evidence type="ECO:0000256" key="2">
    <source>
        <dbReference type="ARBA" id="ARBA00012438"/>
    </source>
</evidence>